<sequence>MTFKTSYKVGLAVLLCYLVAWLDRMAINMTIPFIRTELNVGPERIGWILSAFFLGYALFQIPGGMLADRIGPRKVILFALAWWSVFTALTGVVGGLASMLAVRFLFGIGEGIFPAAVWKVIGNWYTKKNRGTANAIILSSVAFGPAISSLLLAWFLPILGWRGSFFALGGAGVLCLLAAWLYITNSIQDNPKVSREELEEFERDSHSQAANAEQTLEKASFGQLLSSPAIWVLFFVALIYNLTMYGWLNWLPTYLLEVKKLSLTKTGLLGALPFLFGGIGCTLAGYVSDRWFRGRRKYLVFGCQALGGVCLYLFTQINDPVPYMIAQCIAGFLLFMAAGAIWTLPMILVPPKLMGSGSGFINTGGQIGGFLTNILIGKVIEWNGNDYATGFHFMLGALVVAATLVLAGIREQPAPAPKPSTEPALS</sequence>
<feature type="transmembrane region" description="Helical" evidence="6">
    <location>
        <begin position="228"/>
        <end position="248"/>
    </location>
</feature>
<feature type="transmembrane region" description="Helical" evidence="6">
    <location>
        <begin position="100"/>
        <end position="121"/>
    </location>
</feature>
<dbReference type="SUPFAM" id="SSF103473">
    <property type="entry name" value="MFS general substrate transporter"/>
    <property type="match status" value="1"/>
</dbReference>
<dbReference type="PROSITE" id="PS50850">
    <property type="entry name" value="MFS"/>
    <property type="match status" value="1"/>
</dbReference>
<accession>A0A084ST46</accession>
<proteinExistence type="predicted"/>
<feature type="transmembrane region" description="Helical" evidence="6">
    <location>
        <begin position="360"/>
        <end position="379"/>
    </location>
</feature>
<feature type="transmembrane region" description="Helical" evidence="6">
    <location>
        <begin position="268"/>
        <end position="286"/>
    </location>
</feature>
<feature type="transmembrane region" description="Helical" evidence="6">
    <location>
        <begin position="133"/>
        <end position="159"/>
    </location>
</feature>
<comment type="caution">
    <text evidence="8">The sequence shown here is derived from an EMBL/GenBank/DDBJ whole genome shotgun (WGS) entry which is preliminary data.</text>
</comment>
<protein>
    <recommendedName>
        <fullName evidence="7">Major facilitator superfamily (MFS) profile domain-containing protein</fullName>
    </recommendedName>
</protein>
<evidence type="ECO:0000313" key="8">
    <source>
        <dbReference type="EMBL" id="KFA91631.1"/>
    </source>
</evidence>
<dbReference type="Pfam" id="PF07690">
    <property type="entry name" value="MFS_1"/>
    <property type="match status" value="1"/>
</dbReference>
<dbReference type="PANTHER" id="PTHR11662:SF399">
    <property type="entry name" value="FI19708P1-RELATED"/>
    <property type="match status" value="1"/>
</dbReference>
<feature type="transmembrane region" description="Helical" evidence="6">
    <location>
        <begin position="323"/>
        <end position="348"/>
    </location>
</feature>
<evidence type="ECO:0000259" key="7">
    <source>
        <dbReference type="PROSITE" id="PS50850"/>
    </source>
</evidence>
<evidence type="ECO:0000256" key="4">
    <source>
        <dbReference type="ARBA" id="ARBA00022989"/>
    </source>
</evidence>
<dbReference type="Gene3D" id="1.20.1250.20">
    <property type="entry name" value="MFS general substrate transporter like domains"/>
    <property type="match status" value="2"/>
</dbReference>
<evidence type="ECO:0000313" key="9">
    <source>
        <dbReference type="Proteomes" id="UP000028547"/>
    </source>
</evidence>
<feature type="domain" description="Major facilitator superfamily (MFS) profile" evidence="7">
    <location>
        <begin position="9"/>
        <end position="414"/>
    </location>
</feature>
<feature type="transmembrane region" description="Helical" evidence="6">
    <location>
        <begin position="45"/>
        <end position="63"/>
    </location>
</feature>
<evidence type="ECO:0000256" key="1">
    <source>
        <dbReference type="ARBA" id="ARBA00004651"/>
    </source>
</evidence>
<feature type="transmembrane region" description="Helical" evidence="6">
    <location>
        <begin position="165"/>
        <end position="183"/>
    </location>
</feature>
<keyword evidence="3 6" id="KW-0812">Transmembrane</keyword>
<dbReference type="Proteomes" id="UP000028547">
    <property type="component" value="Unassembled WGS sequence"/>
</dbReference>
<keyword evidence="4 6" id="KW-1133">Transmembrane helix</keyword>
<dbReference type="RefSeq" id="WP_043397985.1">
    <property type="nucleotide sequence ID" value="NZ_JPMI01000136.1"/>
</dbReference>
<comment type="subcellular location">
    <subcellularLocation>
        <location evidence="1">Cell membrane</location>
        <topology evidence="1">Multi-pass membrane protein</topology>
    </subcellularLocation>
</comment>
<evidence type="ECO:0000256" key="3">
    <source>
        <dbReference type="ARBA" id="ARBA00022692"/>
    </source>
</evidence>
<dbReference type="GO" id="GO:0005886">
    <property type="term" value="C:plasma membrane"/>
    <property type="evidence" value="ECO:0007669"/>
    <property type="project" value="UniProtKB-SubCell"/>
</dbReference>
<name>A0A084ST46_9BACT</name>
<dbReference type="InterPro" id="IPR000849">
    <property type="entry name" value="Sugar_P_transporter"/>
</dbReference>
<dbReference type="AlphaFoldDB" id="A0A084ST46"/>
<dbReference type="InterPro" id="IPR011701">
    <property type="entry name" value="MFS"/>
</dbReference>
<evidence type="ECO:0000256" key="5">
    <source>
        <dbReference type="ARBA" id="ARBA00023136"/>
    </source>
</evidence>
<dbReference type="EMBL" id="JPMI01000136">
    <property type="protein sequence ID" value="KFA91631.1"/>
    <property type="molecule type" value="Genomic_DNA"/>
</dbReference>
<feature type="transmembrane region" description="Helical" evidence="6">
    <location>
        <begin position="391"/>
        <end position="409"/>
    </location>
</feature>
<evidence type="ECO:0000256" key="2">
    <source>
        <dbReference type="ARBA" id="ARBA00022475"/>
    </source>
</evidence>
<organism evidence="8 9">
    <name type="scientific">Archangium violaceum Cb vi76</name>
    <dbReference type="NCBI Taxonomy" id="1406225"/>
    <lineage>
        <taxon>Bacteria</taxon>
        <taxon>Pseudomonadati</taxon>
        <taxon>Myxococcota</taxon>
        <taxon>Myxococcia</taxon>
        <taxon>Myxococcales</taxon>
        <taxon>Cystobacterineae</taxon>
        <taxon>Archangiaceae</taxon>
        <taxon>Archangium</taxon>
    </lineage>
</organism>
<feature type="transmembrane region" description="Helical" evidence="6">
    <location>
        <begin position="75"/>
        <end position="94"/>
    </location>
</feature>
<dbReference type="GO" id="GO:0022857">
    <property type="term" value="F:transmembrane transporter activity"/>
    <property type="evidence" value="ECO:0007669"/>
    <property type="project" value="InterPro"/>
</dbReference>
<dbReference type="PIRSF" id="PIRSF002808">
    <property type="entry name" value="Hexose_phosphate_transp"/>
    <property type="match status" value="1"/>
</dbReference>
<keyword evidence="2" id="KW-1003">Cell membrane</keyword>
<reference evidence="8 9" key="1">
    <citation type="submission" date="2014-07" db="EMBL/GenBank/DDBJ databases">
        <title>Draft Genome Sequence of Gephyronic Acid Producer, Cystobacter violaceus Strain Cb vi76.</title>
        <authorList>
            <person name="Stevens D.C."/>
            <person name="Young J."/>
            <person name="Carmichael R."/>
            <person name="Tan J."/>
            <person name="Taylor R.E."/>
        </authorList>
    </citation>
    <scope>NUCLEOTIDE SEQUENCE [LARGE SCALE GENOMIC DNA]</scope>
    <source>
        <strain evidence="8 9">Cb vi76</strain>
    </source>
</reference>
<dbReference type="InterPro" id="IPR050382">
    <property type="entry name" value="MFS_Na/Anion_cotransporter"/>
</dbReference>
<dbReference type="InterPro" id="IPR036259">
    <property type="entry name" value="MFS_trans_sf"/>
</dbReference>
<dbReference type="PANTHER" id="PTHR11662">
    <property type="entry name" value="SOLUTE CARRIER FAMILY 17"/>
    <property type="match status" value="1"/>
</dbReference>
<dbReference type="InterPro" id="IPR020846">
    <property type="entry name" value="MFS_dom"/>
</dbReference>
<keyword evidence="5 6" id="KW-0472">Membrane</keyword>
<gene>
    <name evidence="8" type="ORF">Q664_20835</name>
</gene>
<evidence type="ECO:0000256" key="6">
    <source>
        <dbReference type="SAM" id="Phobius"/>
    </source>
</evidence>
<dbReference type="CDD" id="cd17319">
    <property type="entry name" value="MFS_ExuT_GudP_like"/>
    <property type="match status" value="1"/>
</dbReference>